<accession>A0ABV3JIX8</accession>
<evidence type="ECO:0000313" key="1">
    <source>
        <dbReference type="EMBL" id="MEV5248034.1"/>
    </source>
</evidence>
<sequence>MSPYWTLAAREDEAHCLERLGHLKEAADLYGRVASLRGHGLVGGA</sequence>
<name>A0ABV3JIX8_9ACTN</name>
<organism evidence="1 2">
    <name type="scientific">Streptomyces werraensis</name>
    <dbReference type="NCBI Taxonomy" id="68284"/>
    <lineage>
        <taxon>Bacteria</taxon>
        <taxon>Bacillati</taxon>
        <taxon>Actinomycetota</taxon>
        <taxon>Actinomycetes</taxon>
        <taxon>Kitasatosporales</taxon>
        <taxon>Streptomycetaceae</taxon>
        <taxon>Streptomyces</taxon>
    </lineage>
</organism>
<reference evidence="1 2" key="1">
    <citation type="submission" date="2024-06" db="EMBL/GenBank/DDBJ databases">
        <title>The Natural Products Discovery Center: Release of the First 8490 Sequenced Strains for Exploring Actinobacteria Biosynthetic Diversity.</title>
        <authorList>
            <person name="Kalkreuter E."/>
            <person name="Kautsar S.A."/>
            <person name="Yang D."/>
            <person name="Bader C.D."/>
            <person name="Teijaro C.N."/>
            <person name="Fluegel L."/>
            <person name="Davis C.M."/>
            <person name="Simpson J.R."/>
            <person name="Lauterbach L."/>
            <person name="Steele A.D."/>
            <person name="Gui C."/>
            <person name="Meng S."/>
            <person name="Li G."/>
            <person name="Viehrig K."/>
            <person name="Ye F."/>
            <person name="Su P."/>
            <person name="Kiefer A.F."/>
            <person name="Nichols A."/>
            <person name="Cepeda A.J."/>
            <person name="Yan W."/>
            <person name="Fan B."/>
            <person name="Jiang Y."/>
            <person name="Adhikari A."/>
            <person name="Zheng C.-J."/>
            <person name="Schuster L."/>
            <person name="Cowan T.M."/>
            <person name="Smanski M.J."/>
            <person name="Chevrette M.G."/>
            <person name="De Carvalho L.P.S."/>
            <person name="Shen B."/>
        </authorList>
    </citation>
    <scope>NUCLEOTIDE SEQUENCE [LARGE SCALE GENOMIC DNA]</scope>
    <source>
        <strain evidence="1 2">NPDC052768</strain>
    </source>
</reference>
<dbReference type="Proteomes" id="UP001552527">
    <property type="component" value="Unassembled WGS sequence"/>
</dbReference>
<gene>
    <name evidence="1" type="ORF">AB0K95_22605</name>
</gene>
<evidence type="ECO:0000313" key="2">
    <source>
        <dbReference type="Proteomes" id="UP001552527"/>
    </source>
</evidence>
<dbReference type="EMBL" id="JBFATE010000009">
    <property type="protein sequence ID" value="MEV5248034.1"/>
    <property type="molecule type" value="Genomic_DNA"/>
</dbReference>
<dbReference type="RefSeq" id="WP_364024366.1">
    <property type="nucleotide sequence ID" value="NZ_JBFATD010000006.1"/>
</dbReference>
<keyword evidence="2" id="KW-1185">Reference proteome</keyword>
<comment type="caution">
    <text evidence="1">The sequence shown here is derived from an EMBL/GenBank/DDBJ whole genome shotgun (WGS) entry which is preliminary data.</text>
</comment>
<proteinExistence type="predicted"/>
<protein>
    <submittedName>
        <fullName evidence="1">Uncharacterized protein</fullName>
    </submittedName>
</protein>